<dbReference type="OrthoDB" id="2915840at2759"/>
<dbReference type="Gene3D" id="3.50.50.60">
    <property type="entry name" value="FAD/NAD(P)-binding domain"/>
    <property type="match status" value="1"/>
</dbReference>
<dbReference type="InterPro" id="IPR036188">
    <property type="entry name" value="FAD/NAD-bd_sf"/>
</dbReference>
<evidence type="ECO:0000313" key="4">
    <source>
        <dbReference type="EMBL" id="KAF4980404.1"/>
    </source>
</evidence>
<dbReference type="InterPro" id="IPR050346">
    <property type="entry name" value="FMO-like"/>
</dbReference>
<keyword evidence="1" id="KW-0285">Flavoprotein</keyword>
<reference evidence="4" key="1">
    <citation type="journal article" date="2020" name="BMC Genomics">
        <title>Correction to: Identification and distribution of gene clusters required for synthesis of sphingolipid metabolism inhibitors in diverse species of the filamentous fungus Fusarium.</title>
        <authorList>
            <person name="Kim H.S."/>
            <person name="Lohmar J.M."/>
            <person name="Busman M."/>
            <person name="Brown D.W."/>
            <person name="Naumann T.A."/>
            <person name="Divon H.H."/>
            <person name="Lysoe E."/>
            <person name="Uhlig S."/>
            <person name="Proctor R.H."/>
        </authorList>
    </citation>
    <scope>NUCLEOTIDE SEQUENCE</scope>
    <source>
        <strain evidence="4">NRRL 22465</strain>
    </source>
</reference>
<keyword evidence="5" id="KW-1185">Reference proteome</keyword>
<accession>A0A8H4XLN3</accession>
<gene>
    <name evidence="4" type="ORF">FZEAL_3583</name>
</gene>
<name>A0A8H4XLN3_9HYPO</name>
<proteinExistence type="predicted"/>
<evidence type="ECO:0000256" key="3">
    <source>
        <dbReference type="ARBA" id="ARBA00023002"/>
    </source>
</evidence>
<comment type="caution">
    <text evidence="4">The sequence shown here is derived from an EMBL/GenBank/DDBJ whole genome shotgun (WGS) entry which is preliminary data.</text>
</comment>
<dbReference type="GO" id="GO:0016491">
    <property type="term" value="F:oxidoreductase activity"/>
    <property type="evidence" value="ECO:0007669"/>
    <property type="project" value="UniProtKB-KW"/>
</dbReference>
<dbReference type="AlphaFoldDB" id="A0A8H4XLN3"/>
<evidence type="ECO:0000256" key="1">
    <source>
        <dbReference type="ARBA" id="ARBA00022630"/>
    </source>
</evidence>
<reference evidence="4" key="2">
    <citation type="submission" date="2020-05" db="EMBL/GenBank/DDBJ databases">
        <authorList>
            <person name="Kim H.-S."/>
            <person name="Proctor R.H."/>
            <person name="Brown D.W."/>
        </authorList>
    </citation>
    <scope>NUCLEOTIDE SEQUENCE</scope>
    <source>
        <strain evidence="4">NRRL 22465</strain>
    </source>
</reference>
<keyword evidence="2" id="KW-0274">FAD</keyword>
<dbReference type="Proteomes" id="UP000635477">
    <property type="component" value="Unassembled WGS sequence"/>
</dbReference>
<dbReference type="EMBL" id="JABEYC010000235">
    <property type="protein sequence ID" value="KAF4980404.1"/>
    <property type="molecule type" value="Genomic_DNA"/>
</dbReference>
<protein>
    <submittedName>
        <fullName evidence="4">Uncharacterized protein</fullName>
    </submittedName>
</protein>
<dbReference type="SUPFAM" id="SSF51905">
    <property type="entry name" value="FAD/NAD(P)-binding domain"/>
    <property type="match status" value="1"/>
</dbReference>
<organism evidence="4 5">
    <name type="scientific">Fusarium zealandicum</name>
    <dbReference type="NCBI Taxonomy" id="1053134"/>
    <lineage>
        <taxon>Eukaryota</taxon>
        <taxon>Fungi</taxon>
        <taxon>Dikarya</taxon>
        <taxon>Ascomycota</taxon>
        <taxon>Pezizomycotina</taxon>
        <taxon>Sordariomycetes</taxon>
        <taxon>Hypocreomycetidae</taxon>
        <taxon>Hypocreales</taxon>
        <taxon>Nectriaceae</taxon>
        <taxon>Fusarium</taxon>
        <taxon>Fusarium staphyleae species complex</taxon>
    </lineage>
</organism>
<sequence length="600" mass="66815">MENLDFVVIGAGWAGLAAAKARHQLHPEESLAILDSAATVGGTWAEHRLYPGLKSNNMLGTYEYPDFPMDSETFGVQPGQHIPGKVVHEYLTKYAQNFGIYDKIRFEHKVESAEHQDDGGWILTARDVKAGKDVQISAKRIVVATGLTSEPFLPHFDGQDKFEAPLFHGKDFLKYAGTLDTAKSVTVFGGTKTAWDLVYQYATKGIEVNWVIRESGHGPVWMAPPYVTPLKKWLEKLVHTRMLTWFSPCTWGAADGYSKTRNFYHGSVVGRAIVNKFWAILGGDVMTLNQYDAHPETAKLKPWSEAMFVASSLSILNYDTPFFDLVRDGVVKVHIADINGLSERTVHLSNGTALQTDALCCSTGWKHVPPIKFLPEGVAEELGIPHTPSPESFPPQTLVDQVDKEILEQFPRLKDQPVQNTKYEPLLQNKGVSSNDTITPSTSLTPYTLYHFIAPPSARFLSTRDIAFAGILMNITVSTIAHAQSLWINAYFDNKIASLARAPSPEALTRFQHEAVLHSRFCKWRYPAGYGHKYPDFVFDAVPYLDLLLTDMGLSIYRKNGLAAEATDPYGPEDYRTLVDEWKMKQVGEGEGEGEGEAEV</sequence>
<dbReference type="Pfam" id="PF13738">
    <property type="entry name" value="Pyr_redox_3"/>
    <property type="match status" value="1"/>
</dbReference>
<evidence type="ECO:0000313" key="5">
    <source>
        <dbReference type="Proteomes" id="UP000635477"/>
    </source>
</evidence>
<keyword evidence="3" id="KW-0560">Oxidoreductase</keyword>
<dbReference type="FunFam" id="3.50.50.60:FF:000258">
    <property type="entry name" value="Flavin-binding monooxygenase-like protein (AFU_orthologue AFUA_6G01900)"/>
    <property type="match status" value="1"/>
</dbReference>
<dbReference type="PANTHER" id="PTHR23023">
    <property type="entry name" value="DIMETHYLANILINE MONOOXYGENASE"/>
    <property type="match status" value="1"/>
</dbReference>
<evidence type="ECO:0000256" key="2">
    <source>
        <dbReference type="ARBA" id="ARBA00022827"/>
    </source>
</evidence>